<dbReference type="EMBL" id="KZ613973">
    <property type="protein sequence ID" value="PMD29569.1"/>
    <property type="molecule type" value="Genomic_DNA"/>
</dbReference>
<evidence type="ECO:0000313" key="2">
    <source>
        <dbReference type="EMBL" id="PMD29569.1"/>
    </source>
</evidence>
<keyword evidence="3" id="KW-1185">Reference proteome</keyword>
<organism evidence="2 3">
    <name type="scientific">Hyaloscypha variabilis (strain UAMH 11265 / GT02V1 / F)</name>
    <name type="common">Meliniomyces variabilis</name>
    <dbReference type="NCBI Taxonomy" id="1149755"/>
    <lineage>
        <taxon>Eukaryota</taxon>
        <taxon>Fungi</taxon>
        <taxon>Dikarya</taxon>
        <taxon>Ascomycota</taxon>
        <taxon>Pezizomycotina</taxon>
        <taxon>Leotiomycetes</taxon>
        <taxon>Helotiales</taxon>
        <taxon>Hyaloscyphaceae</taxon>
        <taxon>Hyaloscypha</taxon>
        <taxon>Hyaloscypha variabilis</taxon>
    </lineage>
</organism>
<keyword evidence="1" id="KW-0472">Membrane</keyword>
<dbReference type="Proteomes" id="UP000235786">
    <property type="component" value="Unassembled WGS sequence"/>
</dbReference>
<protein>
    <submittedName>
        <fullName evidence="2">Uncharacterized protein</fullName>
    </submittedName>
</protein>
<feature type="transmembrane region" description="Helical" evidence="1">
    <location>
        <begin position="120"/>
        <end position="144"/>
    </location>
</feature>
<evidence type="ECO:0000256" key="1">
    <source>
        <dbReference type="SAM" id="Phobius"/>
    </source>
</evidence>
<feature type="transmembrane region" description="Helical" evidence="1">
    <location>
        <begin position="156"/>
        <end position="182"/>
    </location>
</feature>
<keyword evidence="1" id="KW-0812">Transmembrane</keyword>
<evidence type="ECO:0000313" key="3">
    <source>
        <dbReference type="Proteomes" id="UP000235786"/>
    </source>
</evidence>
<sequence length="258" mass="29185">MPPFYLQDISTILHFEIYSEEQSQQLNDAEYDLKQKISKHTGTLGNLRDGITRLPLEVVQVSIDEIERMSRRARQANQALDFLVDLKQKQSNVLNARSARIQAEESLKMTKENERQGKTLMVFTVVTIILKQFPLSFLAAFFAINIAQFHRDAAGYLGLGYVSEIMFSISATITAVLVYVAFKVENLLSLWRWTKQQAHAKITQLQPTLEKSWTWMKGPAKGGNKLPVEEEGSGYKLKKALSERVGLVSLTAEPHNAV</sequence>
<proteinExistence type="predicted"/>
<dbReference type="OrthoDB" id="3560579at2759"/>
<gene>
    <name evidence="2" type="ORF">L207DRAFT_538751</name>
</gene>
<keyword evidence="1" id="KW-1133">Transmembrane helix</keyword>
<dbReference type="AlphaFoldDB" id="A0A2J6QTH7"/>
<name>A0A2J6QTH7_HYAVF</name>
<dbReference type="Gene3D" id="1.20.58.340">
    <property type="entry name" value="Magnesium transport protein CorA, transmembrane region"/>
    <property type="match status" value="1"/>
</dbReference>
<reference evidence="2 3" key="1">
    <citation type="submission" date="2016-04" db="EMBL/GenBank/DDBJ databases">
        <title>A degradative enzymes factory behind the ericoid mycorrhizal symbiosis.</title>
        <authorList>
            <consortium name="DOE Joint Genome Institute"/>
            <person name="Martino E."/>
            <person name="Morin E."/>
            <person name="Grelet G."/>
            <person name="Kuo A."/>
            <person name="Kohler A."/>
            <person name="Daghino S."/>
            <person name="Barry K."/>
            <person name="Choi C."/>
            <person name="Cichocki N."/>
            <person name="Clum A."/>
            <person name="Copeland A."/>
            <person name="Hainaut M."/>
            <person name="Haridas S."/>
            <person name="Labutti K."/>
            <person name="Lindquist E."/>
            <person name="Lipzen A."/>
            <person name="Khouja H.-R."/>
            <person name="Murat C."/>
            <person name="Ohm R."/>
            <person name="Olson A."/>
            <person name="Spatafora J."/>
            <person name="Veneault-Fourrey C."/>
            <person name="Henrissat B."/>
            <person name="Grigoriev I."/>
            <person name="Martin F."/>
            <person name="Perotto S."/>
        </authorList>
    </citation>
    <scope>NUCLEOTIDE SEQUENCE [LARGE SCALE GENOMIC DNA]</scope>
    <source>
        <strain evidence="2 3">F</strain>
    </source>
</reference>
<accession>A0A2J6QTH7</accession>